<dbReference type="PANTHER" id="PTHR45820:SF4">
    <property type="entry name" value="ZINC TRANSPORTER 63C, ISOFORM F"/>
    <property type="match status" value="1"/>
</dbReference>
<keyword evidence="2" id="KW-0862">Zinc</keyword>
<comment type="similarity">
    <text evidence="1">Belongs to the cation diffusion facilitator (CDF) transporter (TC 2.A.4) family. SLC30A subfamily.</text>
</comment>
<dbReference type="GO" id="GO:0010312">
    <property type="term" value="P:detoxification of zinc ion"/>
    <property type="evidence" value="ECO:0007669"/>
    <property type="project" value="TreeGrafter"/>
</dbReference>
<dbReference type="PANTHER" id="PTHR45820">
    <property type="entry name" value="FI23527P1"/>
    <property type="match status" value="1"/>
</dbReference>
<evidence type="ECO:0000313" key="4">
    <source>
        <dbReference type="EMBL" id="KAF6041095.1"/>
    </source>
</evidence>
<sequence>MDGIMAVHEFHVWSLAGDKIVASLHIHLRTLEDYIRVSNQVKEYFHDEGIHSVTIQPEFVDLHVKKAGRECVLECGPEKDCHPATCCSVNQKTLDVVATGSQAKTMDNDEIRLQDVTVIPNAITANSAMHEFLSSTTSLLLSKLCIYTIRVNLFIIIGNKSRLYNLSKTDQIVFFK</sequence>
<gene>
    <name evidence="4" type="ORF">EB796_000595</name>
</gene>
<dbReference type="AlphaFoldDB" id="A0A7J7KSK8"/>
<evidence type="ECO:0000259" key="3">
    <source>
        <dbReference type="Pfam" id="PF16916"/>
    </source>
</evidence>
<accession>A0A7J7KSK8</accession>
<dbReference type="OrthoDB" id="29444at2759"/>
<proteinExistence type="inferred from homology"/>
<protein>
    <recommendedName>
        <fullName evidence="3">Cation efflux protein cytoplasmic domain-containing protein</fullName>
    </recommendedName>
</protein>
<name>A0A7J7KSK8_BUGNE</name>
<dbReference type="GO" id="GO:0016020">
    <property type="term" value="C:membrane"/>
    <property type="evidence" value="ECO:0007669"/>
    <property type="project" value="TreeGrafter"/>
</dbReference>
<dbReference type="Pfam" id="PF16916">
    <property type="entry name" value="ZT_dimer"/>
    <property type="match status" value="1"/>
</dbReference>
<dbReference type="InterPro" id="IPR027470">
    <property type="entry name" value="Cation_efflux_CTD"/>
</dbReference>
<reference evidence="4" key="1">
    <citation type="submission" date="2020-06" db="EMBL/GenBank/DDBJ databases">
        <title>Draft genome of Bugula neritina, a colonial animal packing powerful symbionts and potential medicines.</title>
        <authorList>
            <person name="Rayko M."/>
        </authorList>
    </citation>
    <scope>NUCLEOTIDE SEQUENCE [LARGE SCALE GENOMIC DNA]</scope>
    <source>
        <strain evidence="4">Kwan_BN1</strain>
    </source>
</reference>
<evidence type="ECO:0000256" key="1">
    <source>
        <dbReference type="ARBA" id="ARBA00008873"/>
    </source>
</evidence>
<dbReference type="EMBL" id="VXIV02000080">
    <property type="protein sequence ID" value="KAF6041095.1"/>
    <property type="molecule type" value="Genomic_DNA"/>
</dbReference>
<comment type="caution">
    <text evidence="4">The sequence shown here is derived from an EMBL/GenBank/DDBJ whole genome shotgun (WGS) entry which is preliminary data.</text>
</comment>
<dbReference type="GO" id="GO:0005385">
    <property type="term" value="F:zinc ion transmembrane transporter activity"/>
    <property type="evidence" value="ECO:0007669"/>
    <property type="project" value="TreeGrafter"/>
</dbReference>
<keyword evidence="5" id="KW-1185">Reference proteome</keyword>
<evidence type="ECO:0000256" key="2">
    <source>
        <dbReference type="ARBA" id="ARBA00022833"/>
    </source>
</evidence>
<feature type="domain" description="Cation efflux protein cytoplasmic" evidence="3">
    <location>
        <begin position="2"/>
        <end position="58"/>
    </location>
</feature>
<evidence type="ECO:0000313" key="5">
    <source>
        <dbReference type="Proteomes" id="UP000593567"/>
    </source>
</evidence>
<dbReference type="GO" id="GO:0006882">
    <property type="term" value="P:intracellular zinc ion homeostasis"/>
    <property type="evidence" value="ECO:0007669"/>
    <property type="project" value="TreeGrafter"/>
</dbReference>
<organism evidence="4 5">
    <name type="scientific">Bugula neritina</name>
    <name type="common">Brown bryozoan</name>
    <name type="synonym">Sertularia neritina</name>
    <dbReference type="NCBI Taxonomy" id="10212"/>
    <lineage>
        <taxon>Eukaryota</taxon>
        <taxon>Metazoa</taxon>
        <taxon>Spiralia</taxon>
        <taxon>Lophotrochozoa</taxon>
        <taxon>Bryozoa</taxon>
        <taxon>Gymnolaemata</taxon>
        <taxon>Cheilostomatida</taxon>
        <taxon>Flustrina</taxon>
        <taxon>Buguloidea</taxon>
        <taxon>Bugulidae</taxon>
        <taxon>Bugula</taxon>
    </lineage>
</organism>
<dbReference type="Proteomes" id="UP000593567">
    <property type="component" value="Unassembled WGS sequence"/>
</dbReference>